<dbReference type="EMBL" id="VSSQ01029046">
    <property type="protein sequence ID" value="MPM79010.1"/>
    <property type="molecule type" value="Genomic_DNA"/>
</dbReference>
<protein>
    <submittedName>
        <fullName evidence="1">Uncharacterized protein</fullName>
    </submittedName>
</protein>
<organism evidence="1">
    <name type="scientific">bioreactor metagenome</name>
    <dbReference type="NCBI Taxonomy" id="1076179"/>
    <lineage>
        <taxon>unclassified sequences</taxon>
        <taxon>metagenomes</taxon>
        <taxon>ecological metagenomes</taxon>
    </lineage>
</organism>
<name>A0A645CPJ4_9ZZZZ</name>
<proteinExistence type="predicted"/>
<dbReference type="AlphaFoldDB" id="A0A645CPJ4"/>
<accession>A0A645CPJ4</accession>
<gene>
    <name evidence="1" type="ORF">SDC9_126026</name>
</gene>
<evidence type="ECO:0000313" key="1">
    <source>
        <dbReference type="EMBL" id="MPM79010.1"/>
    </source>
</evidence>
<sequence>MGSAETVKKVQEGMARLDGGQVRHGAQIHRLLGRGGGQHAEADHAAAHHIGMVTENGQAMDRDGTGGDMEHAGQKLTGDFIHRRDHQQQTLGRCIGGVQGAGLGLHLNDFAWCSGTRILSCPILMFRIAERASEN</sequence>
<reference evidence="1" key="1">
    <citation type="submission" date="2019-08" db="EMBL/GenBank/DDBJ databases">
        <authorList>
            <person name="Kucharzyk K."/>
            <person name="Murdoch R.W."/>
            <person name="Higgins S."/>
            <person name="Loffler F."/>
        </authorList>
    </citation>
    <scope>NUCLEOTIDE SEQUENCE</scope>
</reference>
<comment type="caution">
    <text evidence="1">The sequence shown here is derived from an EMBL/GenBank/DDBJ whole genome shotgun (WGS) entry which is preliminary data.</text>
</comment>